<dbReference type="FunFam" id="1.10.8.270:FF:000031">
    <property type="entry name" value="TBC1 domain family member 5"/>
    <property type="match status" value="1"/>
</dbReference>
<feature type="region of interest" description="Disordered" evidence="2">
    <location>
        <begin position="576"/>
        <end position="724"/>
    </location>
</feature>
<accession>A0A9Q8L613</accession>
<sequence length="724" mass="80590">MRSLEEARACWPELQRHASLRDLKDAVRLDGRSSIATNGLRSACWKAFLLFDSVDVAEWQKTLAASRSAYNSLKSHFFRYIDNPDDVGTGFDPLSQETETSPWSRVHKDEELRAEILQDVERCMPESAYFRQLETQRTLTDILFVFCKLNPDVSYRQGMHELAAPILWVVENDAVDIGEGSKTLGQDSTIKALFDADHIEHDTFALFGQVMQSAKTFYLSEGPVSIASRSRHIFSELLPQVDPDLVKHLEGLDIVPQVFLIRWIRLLFGREFEFEDVLSLWDIIFAEDNTLEMVDYVCLAMLLRIRWHLLDADYNNALGLLLKYPEQDKEFPAQTLGLDALYLESHLSKDGGSYLVLKYTGRPLASGRPSTPPALQRNITAFSGVNAIRSAGHRPALSPSRAVGQSRNIEAILQSTAKNIYARGGKLGIGKAVRSAVDEVHKKAQEMREAQTPSPPPWRRPNTSDPAVSRVLNIELRNKKLSGLLAGAVGELWEYQRLVTENGKGSEKALRDETVEKLSTAIAKVQFVQVYLDQPTLALPEDDVPDTTTDHEVLADRGKQSHTVELEDDGRTIVLPVTTSSSDPAAVADDTKASALADPSTFEGFSESTDKPDSSKYRHQDRTQQTLGHSDRVPLDADNTLGSPVQLKPRPRLDQSSFSFMLGQEKDSETPARAAHNRNISGGSLFGENERSTKLSTNSKETGPASDNEDFDLGSLRRARGAKK</sequence>
<dbReference type="GeneID" id="71981560"/>
<dbReference type="FunFam" id="1.10.472.80:FF:000038">
    <property type="entry name" value="TBC1 domain family member 5"/>
    <property type="match status" value="1"/>
</dbReference>
<reference evidence="4" key="2">
    <citation type="journal article" date="2022" name="Microb. Genom.">
        <title>A chromosome-scale genome assembly of the tomato pathogen Cladosporium fulvum reveals a compartmentalized genome architecture and the presence of a dispensable chromosome.</title>
        <authorList>
            <person name="Zaccaron A.Z."/>
            <person name="Chen L.H."/>
            <person name="Samaras A."/>
            <person name="Stergiopoulos I."/>
        </authorList>
    </citation>
    <scope>NUCLEOTIDE SEQUENCE</scope>
    <source>
        <strain evidence="4">Race5_Kim</strain>
    </source>
</reference>
<feature type="compositionally biased region" description="Basic and acidic residues" evidence="2">
    <location>
        <begin position="608"/>
        <end position="622"/>
    </location>
</feature>
<name>A0A9Q8L613_PASFU</name>
<proteinExistence type="predicted"/>
<dbReference type="RefSeq" id="XP_047755745.1">
    <property type="nucleotide sequence ID" value="XM_047900830.1"/>
</dbReference>
<organism evidence="4 5">
    <name type="scientific">Passalora fulva</name>
    <name type="common">Tomato leaf mold</name>
    <name type="synonym">Cladosporium fulvum</name>
    <dbReference type="NCBI Taxonomy" id="5499"/>
    <lineage>
        <taxon>Eukaryota</taxon>
        <taxon>Fungi</taxon>
        <taxon>Dikarya</taxon>
        <taxon>Ascomycota</taxon>
        <taxon>Pezizomycotina</taxon>
        <taxon>Dothideomycetes</taxon>
        <taxon>Dothideomycetidae</taxon>
        <taxon>Mycosphaerellales</taxon>
        <taxon>Mycosphaerellaceae</taxon>
        <taxon>Fulvia</taxon>
    </lineage>
</organism>
<dbReference type="PROSITE" id="PS50086">
    <property type="entry name" value="TBC_RABGAP"/>
    <property type="match status" value="1"/>
</dbReference>
<keyword evidence="1" id="KW-0343">GTPase activation</keyword>
<feature type="region of interest" description="Disordered" evidence="2">
    <location>
        <begin position="538"/>
        <end position="562"/>
    </location>
</feature>
<dbReference type="InterPro" id="IPR035969">
    <property type="entry name" value="Rab-GAP_TBC_sf"/>
</dbReference>
<evidence type="ECO:0000256" key="1">
    <source>
        <dbReference type="ARBA" id="ARBA00022468"/>
    </source>
</evidence>
<dbReference type="PANTHER" id="PTHR22957:SF337">
    <property type="entry name" value="TBC1 DOMAIN FAMILY MEMBER 5"/>
    <property type="match status" value="1"/>
</dbReference>
<feature type="compositionally biased region" description="Basic and acidic residues" evidence="2">
    <location>
        <begin position="548"/>
        <end position="562"/>
    </location>
</feature>
<reference evidence="4" key="1">
    <citation type="submission" date="2021-12" db="EMBL/GenBank/DDBJ databases">
        <authorList>
            <person name="Zaccaron A."/>
            <person name="Stergiopoulos I."/>
        </authorList>
    </citation>
    <scope>NUCLEOTIDE SEQUENCE</scope>
    <source>
        <strain evidence="4">Race5_Kim</strain>
    </source>
</reference>
<dbReference type="OrthoDB" id="27140at2759"/>
<dbReference type="Proteomes" id="UP000756132">
    <property type="component" value="Chromosome 1"/>
</dbReference>
<evidence type="ECO:0000259" key="3">
    <source>
        <dbReference type="PROSITE" id="PS50086"/>
    </source>
</evidence>
<dbReference type="InterPro" id="IPR000195">
    <property type="entry name" value="Rab-GAP-TBC_dom"/>
</dbReference>
<dbReference type="EMBL" id="CP090163">
    <property type="protein sequence ID" value="UJO11379.1"/>
    <property type="molecule type" value="Genomic_DNA"/>
</dbReference>
<dbReference type="PANTHER" id="PTHR22957">
    <property type="entry name" value="TBC1 DOMAIN FAMILY MEMBER GTPASE-ACTIVATING PROTEIN"/>
    <property type="match status" value="1"/>
</dbReference>
<dbReference type="KEGG" id="ffu:CLAFUR5_01682"/>
<protein>
    <submittedName>
        <fullName evidence="4">TBC1 domain family member 5</fullName>
    </submittedName>
</protein>
<evidence type="ECO:0000256" key="2">
    <source>
        <dbReference type="SAM" id="MobiDB-lite"/>
    </source>
</evidence>
<keyword evidence="5" id="KW-1185">Reference proteome</keyword>
<dbReference type="SMART" id="SM00164">
    <property type="entry name" value="TBC"/>
    <property type="match status" value="1"/>
</dbReference>
<dbReference type="Gene3D" id="1.10.472.80">
    <property type="entry name" value="Ypt/Rab-GAP domain of gyp1p, domain 3"/>
    <property type="match status" value="1"/>
</dbReference>
<evidence type="ECO:0000313" key="5">
    <source>
        <dbReference type="Proteomes" id="UP000756132"/>
    </source>
</evidence>
<evidence type="ECO:0000313" key="4">
    <source>
        <dbReference type="EMBL" id="UJO11379.1"/>
    </source>
</evidence>
<gene>
    <name evidence="4" type="ORF">CLAFUR5_01682</name>
</gene>
<dbReference type="Gene3D" id="1.10.8.270">
    <property type="entry name" value="putative rabgap domain of human tbc1 domain family member 14 like domains"/>
    <property type="match status" value="1"/>
</dbReference>
<dbReference type="AlphaFoldDB" id="A0A9Q8L613"/>
<dbReference type="OMA" id="SPWQTLR"/>
<dbReference type="GO" id="GO:0005096">
    <property type="term" value="F:GTPase activator activity"/>
    <property type="evidence" value="ECO:0007669"/>
    <property type="project" value="UniProtKB-KW"/>
</dbReference>
<dbReference type="Pfam" id="PF00566">
    <property type="entry name" value="RabGAP-TBC"/>
    <property type="match status" value="1"/>
</dbReference>
<dbReference type="SUPFAM" id="SSF47923">
    <property type="entry name" value="Ypt/Rab-GAP domain of gyp1p"/>
    <property type="match status" value="2"/>
</dbReference>
<feature type="domain" description="Rab-GAP TBC" evidence="3">
    <location>
        <begin position="35"/>
        <end position="288"/>
    </location>
</feature>